<accession>A0A562WQ25</accession>
<dbReference type="OrthoDB" id="9806641at2"/>
<dbReference type="Proteomes" id="UP000319449">
    <property type="component" value="Unassembled WGS sequence"/>
</dbReference>
<organism evidence="2 3">
    <name type="scientific">Geobacter argillaceus</name>
    <dbReference type="NCBI Taxonomy" id="345631"/>
    <lineage>
        <taxon>Bacteria</taxon>
        <taxon>Pseudomonadati</taxon>
        <taxon>Thermodesulfobacteriota</taxon>
        <taxon>Desulfuromonadia</taxon>
        <taxon>Geobacterales</taxon>
        <taxon>Geobacteraceae</taxon>
        <taxon>Geobacter</taxon>
    </lineage>
</organism>
<dbReference type="EMBL" id="VLLN01000004">
    <property type="protein sequence ID" value="TWJ32433.1"/>
    <property type="molecule type" value="Genomic_DNA"/>
</dbReference>
<feature type="chain" id="PRO_5021840054" evidence="1">
    <location>
        <begin position="28"/>
        <end position="250"/>
    </location>
</feature>
<gene>
    <name evidence="2" type="ORF">JN12_00873</name>
</gene>
<dbReference type="RefSeq" id="WP_145018762.1">
    <property type="nucleotide sequence ID" value="NZ_VLLN01000004.1"/>
</dbReference>
<dbReference type="InterPro" id="IPR021457">
    <property type="entry name" value="DUF3108"/>
</dbReference>
<keyword evidence="1" id="KW-0732">Signal</keyword>
<feature type="signal peptide" evidence="1">
    <location>
        <begin position="1"/>
        <end position="27"/>
    </location>
</feature>
<proteinExistence type="predicted"/>
<dbReference type="Pfam" id="PF11306">
    <property type="entry name" value="DUF3108"/>
    <property type="match status" value="1"/>
</dbReference>
<keyword evidence="3" id="KW-1185">Reference proteome</keyword>
<protein>
    <submittedName>
        <fullName evidence="2">Uncharacterized protein DUF3108</fullName>
    </submittedName>
</protein>
<name>A0A562WQ25_9BACT</name>
<evidence type="ECO:0000256" key="1">
    <source>
        <dbReference type="SAM" id="SignalP"/>
    </source>
</evidence>
<reference evidence="2 3" key="1">
    <citation type="submission" date="2019-07" db="EMBL/GenBank/DDBJ databases">
        <title>Genomic Encyclopedia of Archaeal and Bacterial Type Strains, Phase II (KMG-II): from individual species to whole genera.</title>
        <authorList>
            <person name="Goeker M."/>
        </authorList>
    </citation>
    <scope>NUCLEOTIDE SEQUENCE [LARGE SCALE GENOMIC DNA]</scope>
    <source>
        <strain evidence="2 3">ATCC BAA-1139</strain>
    </source>
</reference>
<sequence length="250" mass="28082">MVSPFRKCVVRALLAALLVTSAWPASAAESVTMPEKLVYSLSWMGIPVGTATQEIAEAAGMRKIVSHARANDWLSSFYPVDDRTESHLAMTSGPFPGESRYYRMLFKEGKRTRDREITFDQTRRIGRFHDRIGGEQVDVPIVENTFDIYASFYYVRHQPLEPGKSFMIHVLDGKELRHIEVKVLKRERIKVPAGEFDTIQVKPLVKPEGVFEGKGGALIWLTDDARRIPVKAQTKVRVGSVTAVLTGGTY</sequence>
<evidence type="ECO:0000313" key="3">
    <source>
        <dbReference type="Proteomes" id="UP000319449"/>
    </source>
</evidence>
<evidence type="ECO:0000313" key="2">
    <source>
        <dbReference type="EMBL" id="TWJ32433.1"/>
    </source>
</evidence>
<comment type="caution">
    <text evidence="2">The sequence shown here is derived from an EMBL/GenBank/DDBJ whole genome shotgun (WGS) entry which is preliminary data.</text>
</comment>
<dbReference type="AlphaFoldDB" id="A0A562WQ25"/>